<gene>
    <name evidence="1" type="ORF">EmuJ_000776800</name>
</gene>
<dbReference type="InterPro" id="IPR053729">
    <property type="entry name" value="MAD2L1BP_domain_sf"/>
</dbReference>
<evidence type="ECO:0000313" key="1">
    <source>
        <dbReference type="EMBL" id="CDS40202.1"/>
    </source>
</evidence>
<dbReference type="EMBL" id="LN902841">
    <property type="protein sequence ID" value="CDS40202.1"/>
    <property type="molecule type" value="Genomic_DNA"/>
</dbReference>
<name>A0A068YCZ3_ECHMU</name>
<evidence type="ECO:0000313" key="2">
    <source>
        <dbReference type="Proteomes" id="UP000017246"/>
    </source>
</evidence>
<sequence length="246" mass="28072">MSVSDLLIGQSVLSSSQKTLLMIKFLHFFLYNTGQFPDFRLLSNKDDVSKSTASLLMSTRKLQSSVNSVLLLEMELCSLSTFPIEQFLFILGPNVQKPLRMVLLNFRNCNFAPEDEIGSPEEQRFQGFFKGLMGNPYFNSIFEPTPPTRLHVYFKTDRRFRYDNFVPKLSFKPPIGSIHVLNVLPTEDTMDLYPGGSDVATDEESGIQLLLDAEIVSYISLYNLACQLVDAYAYANRMRVYTIAYY</sequence>
<organism evidence="1 2">
    <name type="scientific">Echinococcus multilocularis</name>
    <name type="common">Fox tapeworm</name>
    <dbReference type="NCBI Taxonomy" id="6211"/>
    <lineage>
        <taxon>Eukaryota</taxon>
        <taxon>Metazoa</taxon>
        <taxon>Spiralia</taxon>
        <taxon>Lophotrochozoa</taxon>
        <taxon>Platyhelminthes</taxon>
        <taxon>Cestoda</taxon>
        <taxon>Eucestoda</taxon>
        <taxon>Cyclophyllidea</taxon>
        <taxon>Taeniidae</taxon>
        <taxon>Echinococcus</taxon>
    </lineage>
</organism>
<reference evidence="1" key="2">
    <citation type="submission" date="2015-11" db="EMBL/GenBank/DDBJ databases">
        <authorList>
            <person name="Zhang Y."/>
            <person name="Guo Z."/>
        </authorList>
    </citation>
    <scope>NUCLEOTIDE SEQUENCE</scope>
</reference>
<dbReference type="AlphaFoldDB" id="A0A068YCZ3"/>
<proteinExistence type="predicted"/>
<dbReference type="Gene3D" id="3.30.900.20">
    <property type="match status" value="1"/>
</dbReference>
<keyword evidence="2" id="KW-1185">Reference proteome</keyword>
<dbReference type="Proteomes" id="UP000017246">
    <property type="component" value="Unassembled WGS sequence"/>
</dbReference>
<protein>
    <submittedName>
        <fullName evidence="1">Expressed conserved protein</fullName>
    </submittedName>
</protein>
<accession>A0A068YCZ3</accession>
<dbReference type="OrthoDB" id="6262401at2759"/>
<reference evidence="1" key="1">
    <citation type="journal article" date="2013" name="Nature">
        <title>The genomes of four tapeworm species reveal adaptations to parasitism.</title>
        <authorList>
            <person name="Tsai I.J."/>
            <person name="Zarowiecki M."/>
            <person name="Holroyd N."/>
            <person name="Garciarrubio A."/>
            <person name="Sanchez-Flores A."/>
            <person name="Brooks K.L."/>
            <person name="Tracey A."/>
            <person name="Bobes R.J."/>
            <person name="Fragoso G."/>
            <person name="Sciutto E."/>
            <person name="Aslett M."/>
            <person name="Beasley H."/>
            <person name="Bennett H.M."/>
            <person name="Cai J."/>
            <person name="Camicia F."/>
            <person name="Clark R."/>
            <person name="Cucher M."/>
            <person name="De Silva N."/>
            <person name="Day T.A."/>
            <person name="Deplazes P."/>
            <person name="Estrada K."/>
            <person name="Fernandez C."/>
            <person name="Holland P.W."/>
            <person name="Hou J."/>
            <person name="Hu S."/>
            <person name="Huckvale T."/>
            <person name="Hung S.S."/>
            <person name="Kamenetzky L."/>
            <person name="Keane J.A."/>
            <person name="Kiss F."/>
            <person name="Koziol U."/>
            <person name="Lambert O."/>
            <person name="Liu K."/>
            <person name="Luo X."/>
            <person name="Luo Y."/>
            <person name="Macchiaroli N."/>
            <person name="Nichol S."/>
            <person name="Paps J."/>
            <person name="Parkinson J."/>
            <person name="Pouchkina-Stantcheva N."/>
            <person name="Riddiford N."/>
            <person name="Rosenzvit M."/>
            <person name="Salinas G."/>
            <person name="Wasmuth J.D."/>
            <person name="Zamanian M."/>
            <person name="Zheng Y."/>
            <person name="Cai X."/>
            <person name="Soberon X."/>
            <person name="Olson P.D."/>
            <person name="Laclette J.P."/>
            <person name="Brehm K."/>
            <person name="Berriman M."/>
            <person name="Garciarrubio A."/>
            <person name="Bobes R.J."/>
            <person name="Fragoso G."/>
            <person name="Sanchez-Flores A."/>
            <person name="Estrada K."/>
            <person name="Cevallos M.A."/>
            <person name="Morett E."/>
            <person name="Gonzalez V."/>
            <person name="Portillo T."/>
            <person name="Ochoa-Leyva A."/>
            <person name="Jose M.V."/>
            <person name="Sciutto E."/>
            <person name="Landa A."/>
            <person name="Jimenez L."/>
            <person name="Valdes V."/>
            <person name="Carrero J.C."/>
            <person name="Larralde C."/>
            <person name="Morales-Montor J."/>
            <person name="Limon-Lason J."/>
            <person name="Soberon X."/>
            <person name="Laclette J.P."/>
        </authorList>
    </citation>
    <scope>NUCLEOTIDE SEQUENCE [LARGE SCALE GENOMIC DNA]</scope>
</reference>
<dbReference type="OMA" id="DNETIWF"/>